<reference evidence="1" key="1">
    <citation type="submission" date="2019-10" db="EMBL/GenBank/DDBJ databases">
        <authorList>
            <consortium name="DOE Joint Genome Institute"/>
            <person name="Kuo A."/>
            <person name="Miyauchi S."/>
            <person name="Kiss E."/>
            <person name="Drula E."/>
            <person name="Kohler A."/>
            <person name="Sanchez-Garcia M."/>
            <person name="Andreopoulos B."/>
            <person name="Barry K.W."/>
            <person name="Bonito G."/>
            <person name="Buee M."/>
            <person name="Carver A."/>
            <person name="Chen C."/>
            <person name="Cichocki N."/>
            <person name="Clum A."/>
            <person name="Culley D."/>
            <person name="Crous P.W."/>
            <person name="Fauchery L."/>
            <person name="Girlanda M."/>
            <person name="Hayes R."/>
            <person name="Keri Z."/>
            <person name="Labutti K."/>
            <person name="Lipzen A."/>
            <person name="Lombard V."/>
            <person name="Magnuson J."/>
            <person name="Maillard F."/>
            <person name="Morin E."/>
            <person name="Murat C."/>
            <person name="Nolan M."/>
            <person name="Ohm R."/>
            <person name="Pangilinan J."/>
            <person name="Pereira M."/>
            <person name="Perotto S."/>
            <person name="Peter M."/>
            <person name="Riley R."/>
            <person name="Sitrit Y."/>
            <person name="Stielow B."/>
            <person name="Szollosi G."/>
            <person name="Zifcakova L."/>
            <person name="Stursova M."/>
            <person name="Spatafora J.W."/>
            <person name="Tedersoo L."/>
            <person name="Vaario L.-M."/>
            <person name="Yamada A."/>
            <person name="Yan M."/>
            <person name="Wang P."/>
            <person name="Xu J."/>
            <person name="Bruns T."/>
            <person name="Baldrian P."/>
            <person name="Vilgalys R."/>
            <person name="Henrissat B."/>
            <person name="Grigoriev I.V."/>
            <person name="Hibbett D."/>
            <person name="Nagy L.G."/>
            <person name="Martin F.M."/>
        </authorList>
    </citation>
    <scope>NUCLEOTIDE SEQUENCE</scope>
    <source>
        <strain evidence="1">P2</strain>
    </source>
</reference>
<gene>
    <name evidence="1" type="ORF">BDM02DRAFT_3182033</name>
</gene>
<sequence>MSSFPVEIYYHILAQLPPLRDSNSSVYTLVNCSETNSLLRYVSTIATLWKPHYQIRYRHSNEREEEERKSRTGSDWRALYVERRRLEYRALSTMKNVILGNIESFRPAGEESEEGHDGHPAPWLQVVGRSIVQLGMDIFDMLDILQRTAPRRLRGAPEETELAYEHPTSPWKSWAMYLKGLVLRHDAISRWIRMKDNPKTITFERALAGLSAFYGVSYVEISDALDSLASECRDVFVSFGVPIPENLTELRPDDVAGICEKICGFMRNKGFSPCHSFVPPEDLFPHRFISVQAARTNIPMVLVHVFVAICRRFNIAASATNFPSRVLAHVAPGGGLPDFWVDVFNSETRPILQRDDVLQVWNRILAFPSSFARSTEPCTPQDSLIRQANNIMASIRNVPMGSSEPRSSTMYPVASILCFLDTMQWPAGFGVVPDIDLEAVLGDLVAPHIPPDNRFHTILKTWTRLEGLSHLVCKRGESSPTTVSPKYFVGMVVCSSSDEFAAACIIDWIVSELTTPDAFLG</sequence>
<dbReference type="EMBL" id="MU117961">
    <property type="protein sequence ID" value="KAF9654205.1"/>
    <property type="molecule type" value="Genomic_DNA"/>
</dbReference>
<evidence type="ECO:0000313" key="2">
    <source>
        <dbReference type="Proteomes" id="UP000886501"/>
    </source>
</evidence>
<keyword evidence="2" id="KW-1185">Reference proteome</keyword>
<accession>A0ACB6ZWK8</accession>
<organism evidence="1 2">
    <name type="scientific">Thelephora ganbajun</name>
    <name type="common">Ganba fungus</name>
    <dbReference type="NCBI Taxonomy" id="370292"/>
    <lineage>
        <taxon>Eukaryota</taxon>
        <taxon>Fungi</taxon>
        <taxon>Dikarya</taxon>
        <taxon>Basidiomycota</taxon>
        <taxon>Agaricomycotina</taxon>
        <taxon>Agaricomycetes</taxon>
        <taxon>Thelephorales</taxon>
        <taxon>Thelephoraceae</taxon>
        <taxon>Thelephora</taxon>
    </lineage>
</organism>
<comment type="caution">
    <text evidence="1">The sequence shown here is derived from an EMBL/GenBank/DDBJ whole genome shotgun (WGS) entry which is preliminary data.</text>
</comment>
<proteinExistence type="predicted"/>
<reference evidence="1" key="2">
    <citation type="journal article" date="2020" name="Nat. Commun.">
        <title>Large-scale genome sequencing of mycorrhizal fungi provides insights into the early evolution of symbiotic traits.</title>
        <authorList>
            <person name="Miyauchi S."/>
            <person name="Kiss E."/>
            <person name="Kuo A."/>
            <person name="Drula E."/>
            <person name="Kohler A."/>
            <person name="Sanchez-Garcia M."/>
            <person name="Morin E."/>
            <person name="Andreopoulos B."/>
            <person name="Barry K.W."/>
            <person name="Bonito G."/>
            <person name="Buee M."/>
            <person name="Carver A."/>
            <person name="Chen C."/>
            <person name="Cichocki N."/>
            <person name="Clum A."/>
            <person name="Culley D."/>
            <person name="Crous P.W."/>
            <person name="Fauchery L."/>
            <person name="Girlanda M."/>
            <person name="Hayes R.D."/>
            <person name="Keri Z."/>
            <person name="LaButti K."/>
            <person name="Lipzen A."/>
            <person name="Lombard V."/>
            <person name="Magnuson J."/>
            <person name="Maillard F."/>
            <person name="Murat C."/>
            <person name="Nolan M."/>
            <person name="Ohm R.A."/>
            <person name="Pangilinan J."/>
            <person name="Pereira M.F."/>
            <person name="Perotto S."/>
            <person name="Peter M."/>
            <person name="Pfister S."/>
            <person name="Riley R."/>
            <person name="Sitrit Y."/>
            <person name="Stielow J.B."/>
            <person name="Szollosi G."/>
            <person name="Zifcakova L."/>
            <person name="Stursova M."/>
            <person name="Spatafora J.W."/>
            <person name="Tedersoo L."/>
            <person name="Vaario L.M."/>
            <person name="Yamada A."/>
            <person name="Yan M."/>
            <person name="Wang P."/>
            <person name="Xu J."/>
            <person name="Bruns T."/>
            <person name="Baldrian P."/>
            <person name="Vilgalys R."/>
            <person name="Dunand C."/>
            <person name="Henrissat B."/>
            <person name="Grigoriev I.V."/>
            <person name="Hibbett D."/>
            <person name="Nagy L.G."/>
            <person name="Martin F.M."/>
        </authorList>
    </citation>
    <scope>NUCLEOTIDE SEQUENCE</scope>
    <source>
        <strain evidence="1">P2</strain>
    </source>
</reference>
<protein>
    <submittedName>
        <fullName evidence="1">Uncharacterized protein</fullName>
    </submittedName>
</protein>
<dbReference type="Proteomes" id="UP000886501">
    <property type="component" value="Unassembled WGS sequence"/>
</dbReference>
<name>A0ACB6ZWK8_THEGA</name>
<evidence type="ECO:0000313" key="1">
    <source>
        <dbReference type="EMBL" id="KAF9654205.1"/>
    </source>
</evidence>